<organism evidence="1 2">
    <name type="scientific">Alysiella crassa</name>
    <dbReference type="NCBI Taxonomy" id="153491"/>
    <lineage>
        <taxon>Bacteria</taxon>
        <taxon>Pseudomonadati</taxon>
        <taxon>Pseudomonadota</taxon>
        <taxon>Betaproteobacteria</taxon>
        <taxon>Neisseriales</taxon>
        <taxon>Neisseriaceae</taxon>
        <taxon>Alysiella</taxon>
    </lineage>
</organism>
<protein>
    <submittedName>
        <fullName evidence="1">Uncharacterized protein</fullName>
    </submittedName>
</protein>
<reference evidence="1 2" key="1">
    <citation type="submission" date="2018-06" db="EMBL/GenBank/DDBJ databases">
        <authorList>
            <consortium name="Pathogen Informatics"/>
            <person name="Doyle S."/>
        </authorList>
    </citation>
    <scope>NUCLEOTIDE SEQUENCE [LARGE SCALE GENOMIC DNA]</scope>
    <source>
        <strain evidence="1 2">NCTC10283</strain>
    </source>
</reference>
<sequence length="395" mass="45960">MHPIELAIAQQNWALIPELIAQFSQHASTQNNGQTVLHGTLPHVQQRKSYQLIDWGEQLYAHHKFAYAAQCFEHALAHSQNKKHLAYLHSRLAEIHSLPSNVLRQQDFQAAQNHATQAFDLYNELSEPPPPRCALAYSLYGDNPVYCETLLINMQLCQQIYPNWTVLVYHDDSVPPSVLQRLAAHGARLFHAAEHGIGHWRGTFWRFLALELVDYDVVIMRDADSLLSWREQKLVVAWLDSGKPFHVIRDSYGHTDVILAGLWGARYGLLRPIREWVEQYLRDTPKLHDTHADQIFLAKHVWHKIKYACVHHSSVFQVADSTWLDDLATHDTQQLGSWQTQILPHQAQPEHREYAIFNEQAQEICRYRLPENGKIELPTLYCHLIEQNKWFIKFY</sequence>
<dbReference type="InterPro" id="IPR029044">
    <property type="entry name" value="Nucleotide-diphossugar_trans"/>
</dbReference>
<keyword evidence="2" id="KW-1185">Reference proteome</keyword>
<dbReference type="STRING" id="1120980.GCA_000745955_01835"/>
<name>A0A376BLS6_9NEIS</name>
<dbReference type="InterPro" id="IPR011990">
    <property type="entry name" value="TPR-like_helical_dom_sf"/>
</dbReference>
<gene>
    <name evidence="1" type="ORF">NCTC10283_00244</name>
</gene>
<dbReference type="AlphaFoldDB" id="A0A376BLS6"/>
<evidence type="ECO:0000313" key="2">
    <source>
        <dbReference type="Proteomes" id="UP000254209"/>
    </source>
</evidence>
<dbReference type="Proteomes" id="UP000254209">
    <property type="component" value="Unassembled WGS sequence"/>
</dbReference>
<accession>A0A376BLS6</accession>
<evidence type="ECO:0000313" key="1">
    <source>
        <dbReference type="EMBL" id="SSY70174.1"/>
    </source>
</evidence>
<dbReference type="SUPFAM" id="SSF53448">
    <property type="entry name" value="Nucleotide-diphospho-sugar transferases"/>
    <property type="match status" value="1"/>
</dbReference>
<dbReference type="OrthoDB" id="7278101at2"/>
<proteinExistence type="predicted"/>
<dbReference type="RefSeq" id="WP_051968559.1">
    <property type="nucleotide sequence ID" value="NZ_CP091519.2"/>
</dbReference>
<dbReference type="Gene3D" id="1.25.40.10">
    <property type="entry name" value="Tetratricopeptide repeat domain"/>
    <property type="match status" value="1"/>
</dbReference>
<dbReference type="EMBL" id="UFSO01000002">
    <property type="protein sequence ID" value="SSY70174.1"/>
    <property type="molecule type" value="Genomic_DNA"/>
</dbReference>